<evidence type="ECO:0000313" key="3">
    <source>
        <dbReference type="Proteomes" id="UP001233999"/>
    </source>
</evidence>
<evidence type="ECO:0000313" key="2">
    <source>
        <dbReference type="EMBL" id="KAJ9601438.1"/>
    </source>
</evidence>
<feature type="compositionally biased region" description="Low complexity" evidence="1">
    <location>
        <begin position="15"/>
        <end position="28"/>
    </location>
</feature>
<protein>
    <submittedName>
        <fullName evidence="2">Uncharacterized protein</fullName>
    </submittedName>
</protein>
<dbReference type="AlphaFoldDB" id="A0AAD8ESQ8"/>
<dbReference type="EMBL" id="JASPKZ010000017">
    <property type="protein sequence ID" value="KAJ9601438.1"/>
    <property type="molecule type" value="Genomic_DNA"/>
</dbReference>
<dbReference type="Proteomes" id="UP001233999">
    <property type="component" value="Unassembled WGS sequence"/>
</dbReference>
<feature type="compositionally biased region" description="Polar residues" evidence="1">
    <location>
        <begin position="1"/>
        <end position="14"/>
    </location>
</feature>
<feature type="region of interest" description="Disordered" evidence="1">
    <location>
        <begin position="1"/>
        <end position="35"/>
    </location>
</feature>
<organism evidence="2 3">
    <name type="scientific">Diploptera punctata</name>
    <name type="common">Pacific beetle cockroach</name>
    <dbReference type="NCBI Taxonomy" id="6984"/>
    <lineage>
        <taxon>Eukaryota</taxon>
        <taxon>Metazoa</taxon>
        <taxon>Ecdysozoa</taxon>
        <taxon>Arthropoda</taxon>
        <taxon>Hexapoda</taxon>
        <taxon>Insecta</taxon>
        <taxon>Pterygota</taxon>
        <taxon>Neoptera</taxon>
        <taxon>Polyneoptera</taxon>
        <taxon>Dictyoptera</taxon>
        <taxon>Blattodea</taxon>
        <taxon>Blaberoidea</taxon>
        <taxon>Blaberidae</taxon>
        <taxon>Diplopterinae</taxon>
        <taxon>Diploptera</taxon>
    </lineage>
</organism>
<evidence type="ECO:0000256" key="1">
    <source>
        <dbReference type="SAM" id="MobiDB-lite"/>
    </source>
</evidence>
<gene>
    <name evidence="2" type="ORF">L9F63_000405</name>
</gene>
<proteinExistence type="predicted"/>
<comment type="caution">
    <text evidence="2">The sequence shown here is derived from an EMBL/GenBank/DDBJ whole genome shotgun (WGS) entry which is preliminary data.</text>
</comment>
<keyword evidence="3" id="KW-1185">Reference proteome</keyword>
<sequence length="102" mass="11316">METSPEDSTQHVYTSQSSPQISRSYSYPELSNGYNSGPDFPIFARMDERKKESNPVSVRLIGVRPISYFSPGGQAGLKPMHPTSENAVCSWTKKPTTVFLSL</sequence>
<accession>A0AAD8ESQ8</accession>
<name>A0AAD8ESQ8_DIPPU</name>
<reference evidence="2" key="1">
    <citation type="journal article" date="2023" name="IScience">
        <title>Live-bearing cockroach genome reveals convergent evolutionary mechanisms linked to viviparity in insects and beyond.</title>
        <authorList>
            <person name="Fouks B."/>
            <person name="Harrison M.C."/>
            <person name="Mikhailova A.A."/>
            <person name="Marchal E."/>
            <person name="English S."/>
            <person name="Carruthers M."/>
            <person name="Jennings E.C."/>
            <person name="Chiamaka E.L."/>
            <person name="Frigard R.A."/>
            <person name="Pippel M."/>
            <person name="Attardo G.M."/>
            <person name="Benoit J.B."/>
            <person name="Bornberg-Bauer E."/>
            <person name="Tobe S.S."/>
        </authorList>
    </citation>
    <scope>NUCLEOTIDE SEQUENCE</scope>
    <source>
        <strain evidence="2">Stay&amp;Tobe</strain>
    </source>
</reference>
<reference evidence="2" key="2">
    <citation type="submission" date="2023-05" db="EMBL/GenBank/DDBJ databases">
        <authorList>
            <person name="Fouks B."/>
        </authorList>
    </citation>
    <scope>NUCLEOTIDE SEQUENCE</scope>
    <source>
        <strain evidence="2">Stay&amp;Tobe</strain>
        <tissue evidence="2">Testes</tissue>
    </source>
</reference>